<feature type="transmembrane region" description="Helical" evidence="14">
    <location>
        <begin position="212"/>
        <end position="235"/>
    </location>
</feature>
<evidence type="ECO:0000256" key="14">
    <source>
        <dbReference type="SAM" id="Phobius"/>
    </source>
</evidence>
<dbReference type="InterPro" id="IPR003661">
    <property type="entry name" value="HisK_dim/P_dom"/>
</dbReference>
<gene>
    <name evidence="17" type="ORF">GS399_01025</name>
</gene>
<name>A0A7K1Y681_9SPHI</name>
<dbReference type="InterPro" id="IPR004358">
    <property type="entry name" value="Sig_transdc_His_kin-like_C"/>
</dbReference>
<dbReference type="Proteomes" id="UP000466586">
    <property type="component" value="Unassembled WGS sequence"/>
</dbReference>
<dbReference type="SMART" id="SM00304">
    <property type="entry name" value="HAMP"/>
    <property type="match status" value="1"/>
</dbReference>
<dbReference type="InterPro" id="IPR005467">
    <property type="entry name" value="His_kinase_dom"/>
</dbReference>
<dbReference type="InterPro" id="IPR003594">
    <property type="entry name" value="HATPase_dom"/>
</dbReference>
<dbReference type="Pfam" id="PF00512">
    <property type="entry name" value="HisKA"/>
    <property type="match status" value="1"/>
</dbReference>
<dbReference type="Gene3D" id="3.30.565.10">
    <property type="entry name" value="Histidine kinase-like ATPase, C-terminal domain"/>
    <property type="match status" value="1"/>
</dbReference>
<feature type="transmembrane region" description="Helical" evidence="14">
    <location>
        <begin position="403"/>
        <end position="436"/>
    </location>
</feature>
<dbReference type="EMBL" id="WVHT01000001">
    <property type="protein sequence ID" value="MXV49538.1"/>
    <property type="molecule type" value="Genomic_DNA"/>
</dbReference>
<keyword evidence="9" id="KW-0418">Kinase</keyword>
<evidence type="ECO:0000256" key="11">
    <source>
        <dbReference type="ARBA" id="ARBA00022989"/>
    </source>
</evidence>
<dbReference type="RefSeq" id="WP_160842650.1">
    <property type="nucleotide sequence ID" value="NZ_WVHT01000001.1"/>
</dbReference>
<dbReference type="InterPro" id="IPR036097">
    <property type="entry name" value="HisK_dim/P_sf"/>
</dbReference>
<dbReference type="SMART" id="SM00387">
    <property type="entry name" value="HATPase_c"/>
    <property type="match status" value="1"/>
</dbReference>
<dbReference type="CDD" id="cd00075">
    <property type="entry name" value="HATPase"/>
    <property type="match status" value="1"/>
</dbReference>
<dbReference type="PRINTS" id="PR00344">
    <property type="entry name" value="BCTRLSENSOR"/>
</dbReference>
<accession>A0A7K1Y681</accession>
<evidence type="ECO:0000256" key="1">
    <source>
        <dbReference type="ARBA" id="ARBA00000085"/>
    </source>
</evidence>
<feature type="domain" description="HAMP" evidence="16">
    <location>
        <begin position="951"/>
        <end position="1003"/>
    </location>
</feature>
<dbReference type="PROSITE" id="PS50885">
    <property type="entry name" value="HAMP"/>
    <property type="match status" value="1"/>
</dbReference>
<keyword evidence="4" id="KW-1003">Cell membrane</keyword>
<dbReference type="PANTHER" id="PTHR45528:SF1">
    <property type="entry name" value="SENSOR HISTIDINE KINASE CPXA"/>
    <property type="match status" value="1"/>
</dbReference>
<keyword evidence="6" id="KW-0808">Transferase</keyword>
<dbReference type="SUPFAM" id="SSF47384">
    <property type="entry name" value="Homodimeric domain of signal transducing histidine kinase"/>
    <property type="match status" value="1"/>
</dbReference>
<dbReference type="PROSITE" id="PS50109">
    <property type="entry name" value="HIS_KIN"/>
    <property type="match status" value="1"/>
</dbReference>
<feature type="transmembrane region" description="Helical" evidence="14">
    <location>
        <begin position="763"/>
        <end position="785"/>
    </location>
</feature>
<dbReference type="Pfam" id="PF02518">
    <property type="entry name" value="HATPase_c"/>
    <property type="match status" value="1"/>
</dbReference>
<evidence type="ECO:0000313" key="18">
    <source>
        <dbReference type="Proteomes" id="UP000466586"/>
    </source>
</evidence>
<feature type="transmembrane region" description="Helical" evidence="14">
    <location>
        <begin position="709"/>
        <end position="733"/>
    </location>
</feature>
<evidence type="ECO:0000256" key="9">
    <source>
        <dbReference type="ARBA" id="ARBA00022777"/>
    </source>
</evidence>
<evidence type="ECO:0000256" key="4">
    <source>
        <dbReference type="ARBA" id="ARBA00022475"/>
    </source>
</evidence>
<feature type="domain" description="Histidine kinase" evidence="15">
    <location>
        <begin position="1020"/>
        <end position="1231"/>
    </location>
</feature>
<evidence type="ECO:0000256" key="2">
    <source>
        <dbReference type="ARBA" id="ARBA00004651"/>
    </source>
</evidence>
<keyword evidence="10" id="KW-0067">ATP-binding</keyword>
<dbReference type="PANTHER" id="PTHR45528">
    <property type="entry name" value="SENSOR HISTIDINE KINASE CPXA"/>
    <property type="match status" value="1"/>
</dbReference>
<keyword evidence="5" id="KW-0597">Phosphoprotein</keyword>
<comment type="subcellular location">
    <subcellularLocation>
        <location evidence="2">Cell membrane</location>
        <topology evidence="2">Multi-pass membrane protein</topology>
    </subcellularLocation>
</comment>
<evidence type="ECO:0000256" key="10">
    <source>
        <dbReference type="ARBA" id="ARBA00022840"/>
    </source>
</evidence>
<dbReference type="GO" id="GO:0005524">
    <property type="term" value="F:ATP binding"/>
    <property type="evidence" value="ECO:0007669"/>
    <property type="project" value="UniProtKB-KW"/>
</dbReference>
<keyword evidence="12" id="KW-0902">Two-component regulatory system</keyword>
<dbReference type="InterPro" id="IPR050398">
    <property type="entry name" value="HssS/ArlS-like"/>
</dbReference>
<evidence type="ECO:0000256" key="12">
    <source>
        <dbReference type="ARBA" id="ARBA00023012"/>
    </source>
</evidence>
<evidence type="ECO:0000259" key="16">
    <source>
        <dbReference type="PROSITE" id="PS50885"/>
    </source>
</evidence>
<dbReference type="GO" id="GO:0000155">
    <property type="term" value="F:phosphorelay sensor kinase activity"/>
    <property type="evidence" value="ECO:0007669"/>
    <property type="project" value="InterPro"/>
</dbReference>
<feature type="transmembrane region" description="Helical" evidence="14">
    <location>
        <begin position="931"/>
        <end position="950"/>
    </location>
</feature>
<sequence length="1231" mass="141388">MNTPFKIRLLIFILSLCFVATAVTINLTSRKEEVLNYDARILESNLHNKENIVKEFLANPVNISMLKNLHKDGKLAAYFINDFIEQNGIYVFTYHKQSLLFWGTNMVVPETDAGLSEGSRMIEWQNGWYESIKQTSGDFSVVFYIPVKAQYAVENRYLKNQFSTDLLRSNNLDIAGLNDKDDYNIRNADGKYLFSVKLRHATNNSIYSLVEFWMWLLAAVFGCVFFTSFCSRIVAQGFPKTAVVVLFSILLTLRLFSLQYNWLGSHFDLPIFDPRLYADNFFFPSIGDLLLNVIATTWFLVFVYYNRFKIRLSDFQLSKWVSIVIFVLLGLVISLVAMQLNNVFFGMITNSKINFDLSNILNLNAYSWLGILILCITVLNLYLIVEIIIVLSTTLNLSNKLRSTLFIGGLLVVTICKLIIADYSFYYLLFSLIIFIRGFHIYKTDASFNLGIFVFTVLVLAVIASLKLSEFNLIREHEERKVIVQRLESSDDPNAIVLFSNLEKSILKDELIAEYFKSPERDYSTFNNRLQRSYFDGYLSRFDFKTFEYEYNGKRFENETSSLNHYRDLVVHGAIKVTDYFYRINNTFGYQNYFALLPIVENGKTLGTLIIDLKSKPFADVNNFPGVLEDSKMNSRDNFSNYSFAFYHSNRLIAQSGRYVYSLSNLDFSGKLKSFIFKNRNGYNHLIYQTNDSRLIIVSKPRVTWVMQLASISFLFLVLLVFSFMLVMIGWIVNAVDNYDLSSNGLSLKAFMRQNRILYKTRIQASMVAAVVLTLLLVGAVTYISTSVQYQEQQKENVVGQINKVIAAFQKQMFSNGELIINEQTFNIFAESNSTDLNYYDSSGKLVYTTQPKLFDYGLISNRINPLVYINMHEFERSEFIGSEHIGGMKYLAAYKPITNRNNETIAYIGLPYFSNVHDYEARIGQFLNTLINVYALVFVAIGFFAVFIANRITYPLTMIEKSFREMKIGHKNEKLEWKRNDEIGSLIKEYNNMLTALDDSAQKLARSEREIAWKEMAKQVAHEIKNPLTPLKLGVQLLERSYREKDPNFNKKFEKFSKSFIEQIESLSLIASEFSNFAKMPETTLGDVNLREVIDKSIEVYKNSEHLVINLNDELGGTFIQGDPEQLLRCFNNLIKNAIEAIPADRPGLIQINMQKKDRRAAVSISDNGRGIPDGLKDRIFNPNFTTKSSGTGLGLAFVKQAIENMQGTISFKTSHDEGTEFYITLPLVG</sequence>
<feature type="transmembrane region" description="Helical" evidence="14">
    <location>
        <begin position="317"/>
        <end position="337"/>
    </location>
</feature>
<dbReference type="InterPro" id="IPR036890">
    <property type="entry name" value="HATPase_C_sf"/>
</dbReference>
<keyword evidence="13 14" id="KW-0472">Membrane</keyword>
<keyword evidence="18" id="KW-1185">Reference proteome</keyword>
<keyword evidence="8" id="KW-0547">Nucleotide-binding</keyword>
<evidence type="ECO:0000256" key="5">
    <source>
        <dbReference type="ARBA" id="ARBA00022553"/>
    </source>
</evidence>
<feature type="transmembrane region" description="Helical" evidence="14">
    <location>
        <begin position="448"/>
        <end position="466"/>
    </location>
</feature>
<evidence type="ECO:0000313" key="17">
    <source>
        <dbReference type="EMBL" id="MXV49538.1"/>
    </source>
</evidence>
<feature type="transmembrane region" description="Helical" evidence="14">
    <location>
        <begin position="242"/>
        <end position="262"/>
    </location>
</feature>
<evidence type="ECO:0000256" key="13">
    <source>
        <dbReference type="ARBA" id="ARBA00023136"/>
    </source>
</evidence>
<proteinExistence type="predicted"/>
<dbReference type="Gene3D" id="1.10.287.130">
    <property type="match status" value="1"/>
</dbReference>
<dbReference type="AlphaFoldDB" id="A0A7K1Y681"/>
<dbReference type="GO" id="GO:0005886">
    <property type="term" value="C:plasma membrane"/>
    <property type="evidence" value="ECO:0007669"/>
    <property type="project" value="UniProtKB-SubCell"/>
</dbReference>
<keyword evidence="7 14" id="KW-0812">Transmembrane</keyword>
<dbReference type="InterPro" id="IPR003660">
    <property type="entry name" value="HAMP_dom"/>
</dbReference>
<dbReference type="SUPFAM" id="SSF158472">
    <property type="entry name" value="HAMP domain-like"/>
    <property type="match status" value="1"/>
</dbReference>
<evidence type="ECO:0000256" key="8">
    <source>
        <dbReference type="ARBA" id="ARBA00022741"/>
    </source>
</evidence>
<evidence type="ECO:0000259" key="15">
    <source>
        <dbReference type="PROSITE" id="PS50109"/>
    </source>
</evidence>
<feature type="transmembrane region" description="Helical" evidence="14">
    <location>
        <begin position="282"/>
        <end position="305"/>
    </location>
</feature>
<protein>
    <recommendedName>
        <fullName evidence="3">histidine kinase</fullName>
        <ecNumber evidence="3">2.7.13.3</ecNumber>
    </recommendedName>
</protein>
<dbReference type="SUPFAM" id="SSF55874">
    <property type="entry name" value="ATPase domain of HSP90 chaperone/DNA topoisomerase II/histidine kinase"/>
    <property type="match status" value="1"/>
</dbReference>
<organism evidence="17 18">
    <name type="scientific">Hufsiella arboris</name>
    <dbReference type="NCBI Taxonomy" id="2695275"/>
    <lineage>
        <taxon>Bacteria</taxon>
        <taxon>Pseudomonadati</taxon>
        <taxon>Bacteroidota</taxon>
        <taxon>Sphingobacteriia</taxon>
        <taxon>Sphingobacteriales</taxon>
        <taxon>Sphingobacteriaceae</taxon>
        <taxon>Hufsiella</taxon>
    </lineage>
</organism>
<comment type="catalytic activity">
    <reaction evidence="1">
        <text>ATP + protein L-histidine = ADP + protein N-phospho-L-histidine.</text>
        <dbReference type="EC" id="2.7.13.3"/>
    </reaction>
</comment>
<reference evidence="17 18" key="1">
    <citation type="submission" date="2019-11" db="EMBL/GenBank/DDBJ databases">
        <title>Pedobacter sp. HMF7647 Genome sequencing and assembly.</title>
        <authorList>
            <person name="Kang H."/>
            <person name="Kim H."/>
            <person name="Joh K."/>
        </authorList>
    </citation>
    <scope>NUCLEOTIDE SEQUENCE [LARGE SCALE GENOMIC DNA]</scope>
    <source>
        <strain evidence="17 18">HMF7647</strain>
    </source>
</reference>
<dbReference type="EC" id="2.7.13.3" evidence="3"/>
<dbReference type="SMART" id="SM00388">
    <property type="entry name" value="HisKA"/>
    <property type="match status" value="1"/>
</dbReference>
<evidence type="ECO:0000256" key="6">
    <source>
        <dbReference type="ARBA" id="ARBA00022679"/>
    </source>
</evidence>
<feature type="transmembrane region" description="Helical" evidence="14">
    <location>
        <begin position="365"/>
        <end position="391"/>
    </location>
</feature>
<comment type="caution">
    <text evidence="17">The sequence shown here is derived from an EMBL/GenBank/DDBJ whole genome shotgun (WGS) entry which is preliminary data.</text>
</comment>
<dbReference type="Gene3D" id="6.10.340.10">
    <property type="match status" value="1"/>
</dbReference>
<evidence type="ECO:0000256" key="7">
    <source>
        <dbReference type="ARBA" id="ARBA00022692"/>
    </source>
</evidence>
<keyword evidence="11 14" id="KW-1133">Transmembrane helix</keyword>
<dbReference type="CDD" id="cd00082">
    <property type="entry name" value="HisKA"/>
    <property type="match status" value="1"/>
</dbReference>
<evidence type="ECO:0000256" key="3">
    <source>
        <dbReference type="ARBA" id="ARBA00012438"/>
    </source>
</evidence>